<evidence type="ECO:0000313" key="3">
    <source>
        <dbReference type="Proteomes" id="UP000244855"/>
    </source>
</evidence>
<dbReference type="AlphaFoldDB" id="A0A2V1D5U7"/>
<gene>
    <name evidence="2" type="ORF">DM02DRAFT_619280</name>
</gene>
<feature type="chain" id="PRO_5015922445" evidence="1">
    <location>
        <begin position="21"/>
        <end position="122"/>
    </location>
</feature>
<reference evidence="2 3" key="1">
    <citation type="journal article" date="2018" name="Sci. Rep.">
        <title>Comparative genomics provides insights into the lifestyle and reveals functional heterogeneity of dark septate endophytic fungi.</title>
        <authorList>
            <person name="Knapp D.G."/>
            <person name="Nemeth J.B."/>
            <person name="Barry K."/>
            <person name="Hainaut M."/>
            <person name="Henrissat B."/>
            <person name="Johnson J."/>
            <person name="Kuo A."/>
            <person name="Lim J.H.P."/>
            <person name="Lipzen A."/>
            <person name="Nolan M."/>
            <person name="Ohm R.A."/>
            <person name="Tamas L."/>
            <person name="Grigoriev I.V."/>
            <person name="Spatafora J.W."/>
            <person name="Nagy L.G."/>
            <person name="Kovacs G.M."/>
        </authorList>
    </citation>
    <scope>NUCLEOTIDE SEQUENCE [LARGE SCALE GENOMIC DNA]</scope>
    <source>
        <strain evidence="2 3">DSE2036</strain>
    </source>
</reference>
<proteinExistence type="predicted"/>
<feature type="signal peptide" evidence="1">
    <location>
        <begin position="1"/>
        <end position="20"/>
    </location>
</feature>
<evidence type="ECO:0000313" key="2">
    <source>
        <dbReference type="EMBL" id="PVH93450.1"/>
    </source>
</evidence>
<keyword evidence="3" id="KW-1185">Reference proteome</keyword>
<organism evidence="2 3">
    <name type="scientific">Periconia macrospinosa</name>
    <dbReference type="NCBI Taxonomy" id="97972"/>
    <lineage>
        <taxon>Eukaryota</taxon>
        <taxon>Fungi</taxon>
        <taxon>Dikarya</taxon>
        <taxon>Ascomycota</taxon>
        <taxon>Pezizomycotina</taxon>
        <taxon>Dothideomycetes</taxon>
        <taxon>Pleosporomycetidae</taxon>
        <taxon>Pleosporales</taxon>
        <taxon>Massarineae</taxon>
        <taxon>Periconiaceae</taxon>
        <taxon>Periconia</taxon>
    </lineage>
</organism>
<dbReference type="EMBL" id="KZ805589">
    <property type="protein sequence ID" value="PVH93450.1"/>
    <property type="molecule type" value="Genomic_DNA"/>
</dbReference>
<name>A0A2V1D5U7_9PLEO</name>
<dbReference type="OrthoDB" id="3664114at2759"/>
<keyword evidence="1" id="KW-0732">Signal</keyword>
<dbReference type="Proteomes" id="UP000244855">
    <property type="component" value="Unassembled WGS sequence"/>
</dbReference>
<evidence type="ECO:0000256" key="1">
    <source>
        <dbReference type="SAM" id="SignalP"/>
    </source>
</evidence>
<accession>A0A2V1D5U7</accession>
<protein>
    <submittedName>
        <fullName evidence="2">Uncharacterized protein</fullName>
    </submittedName>
</protein>
<sequence>MQPTTLLTLLAATFATTVSAAPSSPAPLEARQDVGLIYARFYGDGGCHGDWLDDIVFPQNTDACTNNGIVADYHSVDFLNNTATRTLRVYSLSNCDESGNHFDLAPKKLGCFAQHVGSAKFI</sequence>